<dbReference type="Gene3D" id="1.10.287.80">
    <property type="entry name" value="ATP synthase, gamma subunit, helix hairpin domain"/>
    <property type="match status" value="1"/>
</dbReference>
<evidence type="ECO:0000256" key="6">
    <source>
        <dbReference type="ARBA" id="ARBA00023136"/>
    </source>
</evidence>
<dbReference type="RefSeq" id="YP_009370724.1">
    <property type="nucleotide sequence ID" value="NC_034794.1"/>
</dbReference>
<evidence type="ECO:0000256" key="8">
    <source>
        <dbReference type="ARBA" id="ARBA00023310"/>
    </source>
</evidence>
<keyword evidence="3" id="KW-0813">Transport</keyword>
<dbReference type="Pfam" id="PF00231">
    <property type="entry name" value="ATP-synt"/>
    <property type="match status" value="1"/>
</dbReference>
<keyword evidence="6" id="KW-0472">Membrane</keyword>
<evidence type="ECO:0000256" key="7">
    <source>
        <dbReference type="ARBA" id="ARBA00023196"/>
    </source>
</evidence>
<comment type="similarity">
    <text evidence="2">Belongs to the ATPase gamma chain family.</text>
</comment>
<proteinExistence type="inferred from homology"/>
<comment type="subcellular location">
    <subcellularLocation>
        <location evidence="1">Membrane</location>
        <topology evidence="1">Peripheral membrane protein</topology>
    </subcellularLocation>
</comment>
<protein>
    <submittedName>
        <fullName evidence="9">ATP synthase F1 subunit gamma</fullName>
    </submittedName>
</protein>
<dbReference type="InterPro" id="IPR000131">
    <property type="entry name" value="ATP_synth_F1_gsu"/>
</dbReference>
<dbReference type="EMBL" id="KY379823">
    <property type="protein sequence ID" value="AQL10430.1"/>
    <property type="molecule type" value="Genomic_DNA"/>
</dbReference>
<evidence type="ECO:0000256" key="3">
    <source>
        <dbReference type="ARBA" id="ARBA00022448"/>
    </source>
</evidence>
<evidence type="ECO:0000313" key="9">
    <source>
        <dbReference type="EMBL" id="AQL10430.1"/>
    </source>
</evidence>
<keyword evidence="4" id="KW-0375">Hydrogen ion transport</keyword>
<dbReference type="SUPFAM" id="SSF52943">
    <property type="entry name" value="ATP synthase (F1-ATPase), gamma subunit"/>
    <property type="match status" value="1"/>
</dbReference>
<dbReference type="GeneID" id="32888086"/>
<evidence type="ECO:0000256" key="1">
    <source>
        <dbReference type="ARBA" id="ARBA00004170"/>
    </source>
</evidence>
<geneLocation type="mitochondrion" evidence="9"/>
<evidence type="ECO:0000256" key="4">
    <source>
        <dbReference type="ARBA" id="ARBA00022781"/>
    </source>
</evidence>
<sequence>MSLHKKLKVQLGSYERLYELTQAIQLVALSKLKIAQDIRKKENDSLSSLKKLFSISQQLKYAGSVYLLMPVTSDKSCCGSINTNILDELFNYILFMKELNKDYIVFLIGKKGKNFLQKNCGIAYVKNVSNLSKESISLLTTTIISEKVYNFTFDRCVILFNHLYSVFEQGPAIYEVLSYAHFVNNLHLKRNEGVDTVFWSSILDNVEGNIYFTKDLYDFCFALILLKAFRENELSELGGRITAMQNASKNALEIIQRLRLQFNKARQSYITNELIEIVSCLNALEM</sequence>
<dbReference type="Gene3D" id="3.40.1380.10">
    <property type="match status" value="1"/>
</dbReference>
<reference evidence="9" key="1">
    <citation type="journal article" date="2017" name="Genome Biol. Evol.">
        <title>Mitochondrial Genome Evolution and a Novel RNA Editing System in Deep-Branching Heteroloboseids.</title>
        <authorList>
            <person name="Yang J."/>
            <person name="Harding T."/>
            <person name="Kamikawa R."/>
            <person name="Simpson A.G.B."/>
            <person name="Roger A.J."/>
        </authorList>
    </citation>
    <scope>NUCLEOTIDE SEQUENCE</scope>
</reference>
<keyword evidence="5" id="KW-0406">Ion transport</keyword>
<accession>A0A1W5QGR8</accession>
<dbReference type="InterPro" id="IPR035968">
    <property type="entry name" value="ATP_synth_F1_ATPase_gsu"/>
</dbReference>
<dbReference type="PRINTS" id="PR00126">
    <property type="entry name" value="ATPASEGAMMA"/>
</dbReference>
<evidence type="ECO:0000256" key="5">
    <source>
        <dbReference type="ARBA" id="ARBA00023065"/>
    </source>
</evidence>
<dbReference type="GO" id="GO:0045259">
    <property type="term" value="C:proton-transporting ATP synthase complex"/>
    <property type="evidence" value="ECO:0007669"/>
    <property type="project" value="UniProtKB-KW"/>
</dbReference>
<gene>
    <name evidence="9" type="primary">atp3</name>
</gene>
<dbReference type="PANTHER" id="PTHR11693">
    <property type="entry name" value="ATP SYNTHASE GAMMA CHAIN"/>
    <property type="match status" value="1"/>
</dbReference>
<organism evidence="9">
    <name type="scientific">Eukaryota sp. BB2</name>
    <dbReference type="NCBI Taxonomy" id="1949062"/>
    <lineage>
        <taxon>Eukaryota</taxon>
    </lineage>
</organism>
<evidence type="ECO:0000256" key="2">
    <source>
        <dbReference type="ARBA" id="ARBA00007681"/>
    </source>
</evidence>
<keyword evidence="8" id="KW-0066">ATP synthesis</keyword>
<name>A0A1W5QGR8_9EUKA</name>
<keyword evidence="9" id="KW-0496">Mitochondrion</keyword>
<dbReference type="PANTHER" id="PTHR11693:SF22">
    <property type="entry name" value="ATP SYNTHASE SUBUNIT GAMMA, MITOCHONDRIAL"/>
    <property type="match status" value="1"/>
</dbReference>
<keyword evidence="7" id="KW-0139">CF(1)</keyword>
<dbReference type="AlphaFoldDB" id="A0A1W5QGR8"/>
<dbReference type="GO" id="GO:0046933">
    <property type="term" value="F:proton-transporting ATP synthase activity, rotational mechanism"/>
    <property type="evidence" value="ECO:0007669"/>
    <property type="project" value="InterPro"/>
</dbReference>